<dbReference type="EMBL" id="CP006867">
    <property type="protein sequence ID" value="ALU12425.1"/>
    <property type="molecule type" value="Genomic_DNA"/>
</dbReference>
<dbReference type="OrthoDB" id="383632at2157"/>
<dbReference type="AlphaFoldDB" id="A0A0U3F9U1"/>
<proteinExistence type="predicted"/>
<accession>A0A0U3F9U1</accession>
<dbReference type="STRING" id="940295.EYM_03595"/>
<dbReference type="InterPro" id="IPR014746">
    <property type="entry name" value="Gln_synth/guanido_kin_cat_dom"/>
</dbReference>
<organism evidence="1 2">
    <name type="scientific">Ignicoccus islandicus DSM 13165</name>
    <dbReference type="NCBI Taxonomy" id="940295"/>
    <lineage>
        <taxon>Archaea</taxon>
        <taxon>Thermoproteota</taxon>
        <taxon>Thermoprotei</taxon>
        <taxon>Desulfurococcales</taxon>
        <taxon>Desulfurococcaceae</taxon>
        <taxon>Ignicoccus</taxon>
    </lineage>
</organism>
<dbReference type="GO" id="GO:0003824">
    <property type="term" value="F:catalytic activity"/>
    <property type="evidence" value="ECO:0007669"/>
    <property type="project" value="InterPro"/>
</dbReference>
<dbReference type="KEGG" id="iis:EYM_03595"/>
<dbReference type="RefSeq" id="WP_075049694.1">
    <property type="nucleotide sequence ID" value="NZ_CP006867.1"/>
</dbReference>
<keyword evidence="2" id="KW-1185">Reference proteome</keyword>
<evidence type="ECO:0008006" key="3">
    <source>
        <dbReference type="Google" id="ProtNLM"/>
    </source>
</evidence>
<sequence length="379" mass="43862">MNSIGCELEVLVLKGSEPLTRTEFLRIIEEELKGEILRDPCTNDIVGTRLENNVTLKTDTTSMIWEFSFPPVTNTKSLINQIYKVRELISELGLQLYPSGYYPNPGIKWYIRNASPRGHYRLLHWYGYSHWKIASMASTQIWLEVPVNALPRTLSLINAISPSILEKFANSECCSWKEYRVELWRQFAITSWATVPETWLPKVFRSWKDILDYLFSGRLQETSMCKDLSGYSLNELASMLMESSGQVLARSFDMSLSTASSREIIEGMQRWIFNPAIPRWWSSRNIPNEWLTEYLRGNTEPFVESLERTFIEVRFLPTLATTPEKLHDVIETLVQVLDAGRDVEVDLNIEPIIKHEYLEAAKGIKPKSSNRILEKLTKR</sequence>
<dbReference type="SUPFAM" id="SSF55931">
    <property type="entry name" value="Glutamine synthetase/guanido kinase"/>
    <property type="match status" value="1"/>
</dbReference>
<name>A0A0U3F9U1_9CREN</name>
<gene>
    <name evidence="1" type="ORF">EYM_03595</name>
</gene>
<dbReference type="GeneID" id="30680112"/>
<reference evidence="1 2" key="1">
    <citation type="submission" date="2013-11" db="EMBL/GenBank/DDBJ databases">
        <title>Comparative genomics of Ignicoccus.</title>
        <authorList>
            <person name="Podar M."/>
        </authorList>
    </citation>
    <scope>NUCLEOTIDE SEQUENCE [LARGE SCALE GENOMIC DNA]</scope>
    <source>
        <strain evidence="1 2">DSM 13165</strain>
    </source>
</reference>
<dbReference type="Gene3D" id="3.30.590.20">
    <property type="match status" value="1"/>
</dbReference>
<dbReference type="Proteomes" id="UP000060778">
    <property type="component" value="Chromosome"/>
</dbReference>
<evidence type="ECO:0000313" key="1">
    <source>
        <dbReference type="EMBL" id="ALU12425.1"/>
    </source>
</evidence>
<evidence type="ECO:0000313" key="2">
    <source>
        <dbReference type="Proteomes" id="UP000060778"/>
    </source>
</evidence>
<protein>
    <recommendedName>
        <fullName evidence="3">Glutamate--cysteine ligase</fullName>
    </recommendedName>
</protein>